<dbReference type="InterPro" id="IPR010321">
    <property type="entry name" value="DUF922"/>
</dbReference>
<keyword evidence="2" id="KW-1185">Reference proteome</keyword>
<dbReference type="AlphaFoldDB" id="A0A2P1PVL5"/>
<gene>
    <name evidence="1" type="ORF">C7S18_17640</name>
</gene>
<evidence type="ECO:0000313" key="1">
    <source>
        <dbReference type="EMBL" id="AVP98888.1"/>
    </source>
</evidence>
<sequence length="220" mass="24916">MQSGHPITALRLVMASKLVATLQAYPAYESKTGARMRFRLILAALPLLGSATLALAEVNEELDETYYEVEHEEGDSLSEAITAASPIEGGYHGYTEWHVKWRYTWSYDSESCWITDVTVDFSATLTLPELYTDDPRAERRFDRYMTALREHEEGHVDNGRQAAEEVEEGILNMDARPNCKALERDANALGLMIVKRGNRRDKEYDRATDHGRTQGARVND</sequence>
<dbReference type="Proteomes" id="UP000241074">
    <property type="component" value="Chromosome"/>
</dbReference>
<evidence type="ECO:0000313" key="2">
    <source>
        <dbReference type="Proteomes" id="UP000241074"/>
    </source>
</evidence>
<accession>A0A2P1PVL5</accession>
<dbReference type="KEGG" id="xba:C7S18_17640"/>
<dbReference type="OrthoDB" id="532520at2"/>
<proteinExistence type="predicted"/>
<name>A0A2P1PVL5_9GAMM</name>
<reference evidence="1 2" key="1">
    <citation type="submission" date="2018-03" db="EMBL/GenBank/DDBJ databases">
        <title>Ahniella affigens gen. nov., sp. nov., a gammaproteobacterium isolated from sandy soil near a stream.</title>
        <authorList>
            <person name="Ko Y."/>
            <person name="Kim J.-H."/>
        </authorList>
    </citation>
    <scope>NUCLEOTIDE SEQUENCE [LARGE SCALE GENOMIC DNA]</scope>
    <source>
        <strain evidence="1 2">D13</strain>
    </source>
</reference>
<dbReference type="EMBL" id="CP027860">
    <property type="protein sequence ID" value="AVP98888.1"/>
    <property type="molecule type" value="Genomic_DNA"/>
</dbReference>
<reference evidence="1 2" key="2">
    <citation type="submission" date="2018-03" db="EMBL/GenBank/DDBJ databases">
        <authorList>
            <person name="Keele B.F."/>
        </authorList>
    </citation>
    <scope>NUCLEOTIDE SEQUENCE [LARGE SCALE GENOMIC DNA]</scope>
    <source>
        <strain evidence="1 2">D13</strain>
    </source>
</reference>
<dbReference type="Pfam" id="PF06037">
    <property type="entry name" value="DUF922"/>
    <property type="match status" value="1"/>
</dbReference>
<organism evidence="1 2">
    <name type="scientific">Ahniella affigens</name>
    <dbReference type="NCBI Taxonomy" id="2021234"/>
    <lineage>
        <taxon>Bacteria</taxon>
        <taxon>Pseudomonadati</taxon>
        <taxon>Pseudomonadota</taxon>
        <taxon>Gammaproteobacteria</taxon>
        <taxon>Lysobacterales</taxon>
        <taxon>Rhodanobacteraceae</taxon>
        <taxon>Ahniella</taxon>
    </lineage>
</organism>
<protein>
    <submittedName>
        <fullName evidence="1">Peptidase</fullName>
    </submittedName>
</protein>